<organism evidence="12 13">
    <name type="scientific">Reinekea blandensis MED297</name>
    <dbReference type="NCBI Taxonomy" id="314283"/>
    <lineage>
        <taxon>Bacteria</taxon>
        <taxon>Pseudomonadati</taxon>
        <taxon>Pseudomonadota</taxon>
        <taxon>Gammaproteobacteria</taxon>
        <taxon>Oceanospirillales</taxon>
        <taxon>Saccharospirillaceae</taxon>
        <taxon>Reinekea</taxon>
    </lineage>
</organism>
<dbReference type="SUPFAM" id="SSF51338">
    <property type="entry name" value="Composite domain of metallo-dependent hydrolases"/>
    <property type="match status" value="1"/>
</dbReference>
<dbReference type="InterPro" id="IPR002195">
    <property type="entry name" value="Dihydroorotase_CS"/>
</dbReference>
<evidence type="ECO:0000256" key="10">
    <source>
        <dbReference type="ARBA" id="ARBA00022833"/>
    </source>
</evidence>
<dbReference type="Proteomes" id="UP000005953">
    <property type="component" value="Unassembled WGS sequence"/>
</dbReference>
<comment type="similarity">
    <text evidence="4">Belongs to the metallo-dependent hydrolases superfamily. DHOase family. Class I DHOase subfamily.</text>
</comment>
<dbReference type="FunFam" id="3.20.20.140:FF:000032">
    <property type="entry name" value="Allantoinase Dal1"/>
    <property type="match status" value="1"/>
</dbReference>
<dbReference type="InterPro" id="IPR018228">
    <property type="entry name" value="DNase_TatD-rel_CS"/>
</dbReference>
<evidence type="ECO:0000256" key="9">
    <source>
        <dbReference type="ARBA" id="ARBA00022801"/>
    </source>
</evidence>
<dbReference type="OrthoDB" id="5687299at2"/>
<comment type="similarity">
    <text evidence="5">Belongs to the metallo-dependent hydrolases superfamily. Allantoinase family.</text>
</comment>
<dbReference type="Pfam" id="PF01979">
    <property type="entry name" value="Amidohydro_1"/>
    <property type="match status" value="1"/>
</dbReference>
<dbReference type="InterPro" id="IPR050138">
    <property type="entry name" value="DHOase/Allantoinase_Hydrolase"/>
</dbReference>
<dbReference type="AlphaFoldDB" id="A4BCZ9"/>
<dbReference type="NCBIfam" id="TIGR03178">
    <property type="entry name" value="allantoinase"/>
    <property type="match status" value="1"/>
</dbReference>
<feature type="domain" description="Amidohydrolase-related" evidence="11">
    <location>
        <begin position="51"/>
        <end position="429"/>
    </location>
</feature>
<reference evidence="12 13" key="1">
    <citation type="submission" date="2006-02" db="EMBL/GenBank/DDBJ databases">
        <authorList>
            <person name="Pinhassi J."/>
            <person name="Pedros-Alio C."/>
            <person name="Ferriera S."/>
            <person name="Johnson J."/>
            <person name="Kravitz S."/>
            <person name="Halpern A."/>
            <person name="Remington K."/>
            <person name="Beeson K."/>
            <person name="Tran B."/>
            <person name="Rogers Y.-H."/>
            <person name="Friedman R."/>
            <person name="Venter J.C."/>
        </authorList>
    </citation>
    <scope>NUCLEOTIDE SEQUENCE [LARGE SCALE GENOMIC DNA]</scope>
    <source>
        <strain evidence="12 13">MED297</strain>
    </source>
</reference>
<keyword evidence="9 12" id="KW-0378">Hydrolase</keyword>
<keyword evidence="10" id="KW-0862">Zinc</keyword>
<protein>
    <recommendedName>
        <fullName evidence="7">allantoinase</fullName>
        <ecNumber evidence="7">3.5.2.5</ecNumber>
    </recommendedName>
</protein>
<proteinExistence type="inferred from homology"/>
<dbReference type="PROSITE" id="PS01137">
    <property type="entry name" value="TATD_1"/>
    <property type="match status" value="1"/>
</dbReference>
<evidence type="ECO:0000256" key="6">
    <source>
        <dbReference type="ARBA" id="ARBA00011881"/>
    </source>
</evidence>
<dbReference type="InterPro" id="IPR006680">
    <property type="entry name" value="Amidohydro-rel"/>
</dbReference>
<dbReference type="Gene3D" id="3.20.20.140">
    <property type="entry name" value="Metal-dependent hydrolases"/>
    <property type="match status" value="1"/>
</dbReference>
<comment type="caution">
    <text evidence="12">The sequence shown here is derived from an EMBL/GenBank/DDBJ whole genome shotgun (WGS) entry which is preliminary data.</text>
</comment>
<evidence type="ECO:0000259" key="11">
    <source>
        <dbReference type="Pfam" id="PF01979"/>
    </source>
</evidence>
<dbReference type="HOGENOM" id="CLU_015572_4_0_6"/>
<comment type="cofactor">
    <cofactor evidence="1">
        <name>Zn(2+)</name>
        <dbReference type="ChEBI" id="CHEBI:29105"/>
    </cofactor>
</comment>
<dbReference type="PANTHER" id="PTHR43668">
    <property type="entry name" value="ALLANTOINASE"/>
    <property type="match status" value="1"/>
</dbReference>
<dbReference type="RefSeq" id="WP_008045765.1">
    <property type="nucleotide sequence ID" value="NZ_CH724152.1"/>
</dbReference>
<accession>A4BCZ9</accession>
<evidence type="ECO:0000256" key="4">
    <source>
        <dbReference type="ARBA" id="ARBA00010286"/>
    </source>
</evidence>
<dbReference type="SUPFAM" id="SSF51556">
    <property type="entry name" value="Metallo-dependent hydrolases"/>
    <property type="match status" value="1"/>
</dbReference>
<dbReference type="GO" id="GO:0006145">
    <property type="term" value="P:purine nucleobase catabolic process"/>
    <property type="evidence" value="ECO:0007669"/>
    <property type="project" value="TreeGrafter"/>
</dbReference>
<sequence length="452" mass="49474">MTEHWFRSRRVALPDGIAPASVCVDQGRIVAIEAYEVDTGVSNLTDLGDQVLMPGLVDSHVHINEPGRTEWEGFDTATHAAAAGGITTVVDMPLNCSPVTTTTDALEAKLAVVGDKLWIDTAFWGGATADNLEDLPDLLDAGVMGAKSFTIHSGIDEFQFVNREQLKTAMHEMAKRGLPHLVHAEVDHHQTPPMEIASSYHSFLKTRPPQWENDAIAMVIEVMRELRDEGLMPHAHIVHLSSAEALPMIASARDEGLKLTVETCPHYLVLAAETIPDGQASFKCCPPIREQTNQEQLWQALLDGVIDCVVSDHSPCTPQLKNLDSGDIEKAWGGISGLQFGLSLIWNAARERGIDLDTVVRWMCQQSAEAAGLSNKGQIRVGYYADFCVFDPEAQFTITPEIIHHRHKVSPYVGTTLYGVVKATYLAGHAIYQDGEFIGRATGRPLLKTESI</sequence>
<dbReference type="GO" id="GO:0000256">
    <property type="term" value="P:allantoin catabolic process"/>
    <property type="evidence" value="ECO:0007669"/>
    <property type="project" value="InterPro"/>
</dbReference>
<dbReference type="InterPro" id="IPR032466">
    <property type="entry name" value="Metal_Hydrolase"/>
</dbReference>
<dbReference type="EC" id="3.5.2.5" evidence="7"/>
<evidence type="ECO:0000256" key="1">
    <source>
        <dbReference type="ARBA" id="ARBA00001947"/>
    </source>
</evidence>
<evidence type="ECO:0000256" key="8">
    <source>
        <dbReference type="ARBA" id="ARBA00022723"/>
    </source>
</evidence>
<evidence type="ECO:0000256" key="7">
    <source>
        <dbReference type="ARBA" id="ARBA00012863"/>
    </source>
</evidence>
<dbReference type="GO" id="GO:0050897">
    <property type="term" value="F:cobalt ion binding"/>
    <property type="evidence" value="ECO:0007669"/>
    <property type="project" value="InterPro"/>
</dbReference>
<gene>
    <name evidence="12" type="ORF">MED297_08331</name>
</gene>
<dbReference type="GO" id="GO:0008270">
    <property type="term" value="F:zinc ion binding"/>
    <property type="evidence" value="ECO:0007669"/>
    <property type="project" value="InterPro"/>
</dbReference>
<dbReference type="GO" id="GO:0004038">
    <property type="term" value="F:allantoinase activity"/>
    <property type="evidence" value="ECO:0007669"/>
    <property type="project" value="UniProtKB-EC"/>
</dbReference>
<keyword evidence="13" id="KW-1185">Reference proteome</keyword>
<dbReference type="PROSITE" id="PS00482">
    <property type="entry name" value="DIHYDROOROTASE_1"/>
    <property type="match status" value="1"/>
</dbReference>
<dbReference type="STRING" id="314283.MED297_08331"/>
<comment type="function">
    <text evidence="2">Catalyzes the reversible cyclization of carbamoyl aspartate to dihydroorotate.</text>
</comment>
<dbReference type="EMBL" id="AAOE01000006">
    <property type="protein sequence ID" value="EAR10081.1"/>
    <property type="molecule type" value="Genomic_DNA"/>
</dbReference>
<dbReference type="InterPro" id="IPR011059">
    <property type="entry name" value="Metal-dep_hydrolase_composite"/>
</dbReference>
<dbReference type="GO" id="GO:0005737">
    <property type="term" value="C:cytoplasm"/>
    <property type="evidence" value="ECO:0007669"/>
    <property type="project" value="TreeGrafter"/>
</dbReference>
<comment type="pathway">
    <text evidence="3">Nitrogen metabolism; (S)-allantoin degradation; allantoate from (S)-allantoin: step 1/1.</text>
</comment>
<dbReference type="InterPro" id="IPR017593">
    <property type="entry name" value="Allantoinase"/>
</dbReference>
<evidence type="ECO:0000313" key="12">
    <source>
        <dbReference type="EMBL" id="EAR10081.1"/>
    </source>
</evidence>
<evidence type="ECO:0000256" key="3">
    <source>
        <dbReference type="ARBA" id="ARBA00004968"/>
    </source>
</evidence>
<evidence type="ECO:0000256" key="2">
    <source>
        <dbReference type="ARBA" id="ARBA00002368"/>
    </source>
</evidence>
<evidence type="ECO:0000256" key="5">
    <source>
        <dbReference type="ARBA" id="ARBA00010368"/>
    </source>
</evidence>
<evidence type="ECO:0000313" key="13">
    <source>
        <dbReference type="Proteomes" id="UP000005953"/>
    </source>
</evidence>
<name>A4BCZ9_9GAMM</name>
<keyword evidence="8" id="KW-0479">Metal-binding</keyword>
<comment type="subunit">
    <text evidence="6">Homotetramer.</text>
</comment>
<dbReference type="PANTHER" id="PTHR43668:SF2">
    <property type="entry name" value="ALLANTOINASE"/>
    <property type="match status" value="1"/>
</dbReference>